<dbReference type="EMBL" id="GL377305">
    <property type="protein sequence ID" value="EFI98303.1"/>
    <property type="molecule type" value="Genomic_DNA"/>
</dbReference>
<dbReference type="SUPFAM" id="SSF48576">
    <property type="entry name" value="Terpenoid synthases"/>
    <property type="match status" value="1"/>
</dbReference>
<name>D8Q3F5_SCHCM</name>
<dbReference type="Gene3D" id="1.10.600.10">
    <property type="entry name" value="Farnesyl Diphosphate Synthase"/>
    <property type="match status" value="1"/>
</dbReference>
<dbReference type="AlphaFoldDB" id="D8Q3F5"/>
<dbReference type="InterPro" id="IPR008949">
    <property type="entry name" value="Isoprenoid_synthase_dom_sf"/>
</dbReference>
<accession>D8Q3F5</accession>
<protein>
    <recommendedName>
        <fullName evidence="3">Terpene synthase</fullName>
    </recommendedName>
</protein>
<dbReference type="Pfam" id="PF19086">
    <property type="entry name" value="Terpene_syn_C_2"/>
    <property type="match status" value="1"/>
</dbReference>
<evidence type="ECO:0000313" key="1">
    <source>
        <dbReference type="EMBL" id="EFI98303.1"/>
    </source>
</evidence>
<proteinExistence type="predicted"/>
<dbReference type="InParanoid" id="D8Q3F5"/>
<dbReference type="VEuPathDB" id="FungiDB:SCHCODRAFT_02571725"/>
<keyword evidence="2" id="KW-1185">Reference proteome</keyword>
<evidence type="ECO:0000313" key="2">
    <source>
        <dbReference type="Proteomes" id="UP000007431"/>
    </source>
</evidence>
<dbReference type="HOGENOM" id="CLU_042538_2_2_1"/>
<reference evidence="1 2" key="1">
    <citation type="journal article" date="2010" name="Nat. Biotechnol.">
        <title>Genome sequence of the model mushroom Schizophyllum commune.</title>
        <authorList>
            <person name="Ohm R.A."/>
            <person name="de Jong J.F."/>
            <person name="Lugones L.G."/>
            <person name="Aerts A."/>
            <person name="Kothe E."/>
            <person name="Stajich J.E."/>
            <person name="de Vries R.P."/>
            <person name="Record E."/>
            <person name="Levasseur A."/>
            <person name="Baker S.E."/>
            <person name="Bartholomew K.A."/>
            <person name="Coutinho P.M."/>
            <person name="Erdmann S."/>
            <person name="Fowler T.J."/>
            <person name="Gathman A.C."/>
            <person name="Lombard V."/>
            <person name="Henrissat B."/>
            <person name="Knabe N."/>
            <person name="Kuees U."/>
            <person name="Lilly W.W."/>
            <person name="Lindquist E."/>
            <person name="Lucas S."/>
            <person name="Magnuson J.K."/>
            <person name="Piumi F."/>
            <person name="Raudaskoski M."/>
            <person name="Salamov A."/>
            <person name="Schmutz J."/>
            <person name="Schwarze F.W.M.R."/>
            <person name="vanKuyk P.A."/>
            <person name="Horton J.S."/>
            <person name="Grigoriev I.V."/>
            <person name="Woesten H.A.B."/>
        </authorList>
    </citation>
    <scope>NUCLEOTIDE SEQUENCE [LARGE SCALE GENOMIC DNA]</scope>
    <source>
        <strain evidence="2">H4-8 / FGSC 9210</strain>
    </source>
</reference>
<evidence type="ECO:0008006" key="3">
    <source>
        <dbReference type="Google" id="ProtNLM"/>
    </source>
</evidence>
<organism evidence="2">
    <name type="scientific">Schizophyllum commune (strain H4-8 / FGSC 9210)</name>
    <name type="common">Split gill fungus</name>
    <dbReference type="NCBI Taxonomy" id="578458"/>
    <lineage>
        <taxon>Eukaryota</taxon>
        <taxon>Fungi</taxon>
        <taxon>Dikarya</taxon>
        <taxon>Basidiomycota</taxon>
        <taxon>Agaricomycotina</taxon>
        <taxon>Agaricomycetes</taxon>
        <taxon>Agaricomycetidae</taxon>
        <taxon>Agaricales</taxon>
        <taxon>Schizophyllaceae</taxon>
        <taxon>Schizophyllum</taxon>
    </lineage>
</organism>
<dbReference type="OMA" id="QKRFQRH"/>
<gene>
    <name evidence="1" type="ORF">SCHCODRAFT_54282</name>
</gene>
<sequence length="319" mass="36075">MPTNVSYKLPDLQSLCEPFELRTNRACRPVMEASEAWLTGLPDALTKRERDDLRRMKIGLLAALCFPTCDQPQLRFVTDFWTLLVVANRRARPGQNPTFDALFLHLANRTERLESAAPAGFRTRFRHHLSEHQTAEKHAVANEAPDSDVDAYIAFARHFTGLNMIFDLIAAVEALDLPQAGEERELLDQLTTHAVDLISWSWDIVAYNVDQSADRKHNVVQVILNARRGLAIQGAVTAAFAHAEKAQRAFLECERTQRADALRYVQGLRDCIAGMLHWAYETEMFFGRKQGVRSYIRTFGWVFLLDKGAEDEDEGGSTA</sequence>
<dbReference type="Proteomes" id="UP000007431">
    <property type="component" value="Unassembled WGS sequence"/>
</dbReference>
<dbReference type="eggNOG" id="ENOG502RBIJ">
    <property type="taxonomic scope" value="Eukaryota"/>
</dbReference>